<dbReference type="EMBL" id="LKEB01000012">
    <property type="protein sequence ID" value="ROW14759.1"/>
    <property type="molecule type" value="Genomic_DNA"/>
</dbReference>
<sequence>MPPTSRLATSIYQFTCSLPSIVPRRADLALKCYMSSSSLPHMEGPSREAFPVMRLPREIRDMIWREVVLSPDGHIRVGYTELTELRQQSGAPVDRRAVLDHYNDDPDRIIVKHSQIPEVSRRREPEQYGTYFSPQICHPDWHEFASVANLNLEADCKDFEAPSHPNLSLFYACRQVYEEASEIYYKENNFVFCTCSEPPSWGVVEGPGEGITSVHAALAFLHDRTAHALGHIHKIELHLLDFASIPESPGIIMTSLFELLSSPAMGRIDHLTLDLSGGMPEPAGPPSPAKTSNSLSLIDNLVKLSGVKRLTTRWFNFFCMPRLPLSTMSSDLAGPDLSNLAIDLVRATGFIELIRSSLLDGGSLLGRRHIRGDLISDPFSALVMISSETDDVAGGRSVLPPVHAYTPEASDPSDTTTADNSTHPPPLCVIEADIFRAVEELDPAEYLRLLDRVTDKEVGRV</sequence>
<dbReference type="PANTHER" id="PTHR38790">
    <property type="entry name" value="2EXR DOMAIN-CONTAINING PROTEIN-RELATED"/>
    <property type="match status" value="1"/>
</dbReference>
<evidence type="ECO:0000313" key="3">
    <source>
        <dbReference type="Proteomes" id="UP000285146"/>
    </source>
</evidence>
<reference evidence="2 3" key="1">
    <citation type="submission" date="2015-09" db="EMBL/GenBank/DDBJ databases">
        <title>Host preference determinants of Valsa canker pathogens revealed by comparative genomics.</title>
        <authorList>
            <person name="Yin Z."/>
            <person name="Huang L."/>
        </authorList>
    </citation>
    <scope>NUCLEOTIDE SEQUENCE [LARGE SCALE GENOMIC DNA]</scope>
    <source>
        <strain evidence="2 3">SXYLt</strain>
    </source>
</reference>
<comment type="caution">
    <text evidence="2">The sequence shown here is derived from an EMBL/GenBank/DDBJ whole genome shotgun (WGS) entry which is preliminary data.</text>
</comment>
<protein>
    <submittedName>
        <fullName evidence="2">Uncharacterized protein</fullName>
    </submittedName>
</protein>
<name>A0A423XF52_9PEZI</name>
<dbReference type="InParanoid" id="A0A423XF52"/>
<dbReference type="AlphaFoldDB" id="A0A423XF52"/>
<organism evidence="2 3">
    <name type="scientific">Cytospora leucostoma</name>
    <dbReference type="NCBI Taxonomy" id="1230097"/>
    <lineage>
        <taxon>Eukaryota</taxon>
        <taxon>Fungi</taxon>
        <taxon>Dikarya</taxon>
        <taxon>Ascomycota</taxon>
        <taxon>Pezizomycotina</taxon>
        <taxon>Sordariomycetes</taxon>
        <taxon>Sordariomycetidae</taxon>
        <taxon>Diaporthales</taxon>
        <taxon>Cytosporaceae</taxon>
        <taxon>Cytospora</taxon>
    </lineage>
</organism>
<dbReference type="OrthoDB" id="5420711at2759"/>
<accession>A0A423XF52</accession>
<gene>
    <name evidence="2" type="ORF">VPNG_03838</name>
</gene>
<proteinExistence type="predicted"/>
<evidence type="ECO:0000256" key="1">
    <source>
        <dbReference type="SAM" id="MobiDB-lite"/>
    </source>
</evidence>
<feature type="compositionally biased region" description="Polar residues" evidence="1">
    <location>
        <begin position="412"/>
        <end position="422"/>
    </location>
</feature>
<evidence type="ECO:0000313" key="2">
    <source>
        <dbReference type="EMBL" id="ROW14759.1"/>
    </source>
</evidence>
<feature type="region of interest" description="Disordered" evidence="1">
    <location>
        <begin position="401"/>
        <end position="424"/>
    </location>
</feature>
<dbReference type="Proteomes" id="UP000285146">
    <property type="component" value="Unassembled WGS sequence"/>
</dbReference>
<keyword evidence="3" id="KW-1185">Reference proteome</keyword>